<proteinExistence type="predicted"/>
<keyword evidence="3" id="KW-1185">Reference proteome</keyword>
<dbReference type="RefSeq" id="WP_281748211.1">
    <property type="nucleotide sequence ID" value="NZ_AP026933.1"/>
</dbReference>
<accession>A0ABN6T133</accession>
<dbReference type="Proteomes" id="UP001163387">
    <property type="component" value="Chromosome"/>
</dbReference>
<name>A0ABN6T133_9MOLU</name>
<gene>
    <name evidence="2" type="ORF">SHM_20780</name>
</gene>
<feature type="coiled-coil region" evidence="1">
    <location>
        <begin position="7"/>
        <end position="34"/>
    </location>
</feature>
<organism evidence="2 3">
    <name type="scientific">Spiroplasma ixodetis</name>
    <dbReference type="NCBI Taxonomy" id="2141"/>
    <lineage>
        <taxon>Bacteria</taxon>
        <taxon>Bacillati</taxon>
        <taxon>Mycoplasmatota</taxon>
        <taxon>Mollicutes</taxon>
        <taxon>Entomoplasmatales</taxon>
        <taxon>Spiroplasmataceae</taxon>
        <taxon>Spiroplasma</taxon>
    </lineage>
</organism>
<evidence type="ECO:0000256" key="1">
    <source>
        <dbReference type="SAM" id="Coils"/>
    </source>
</evidence>
<evidence type="ECO:0000313" key="2">
    <source>
        <dbReference type="EMBL" id="BDT04432.1"/>
    </source>
</evidence>
<keyword evidence="1" id="KW-0175">Coiled coil</keyword>
<reference evidence="2 3" key="1">
    <citation type="journal article" date="2022" name="Front. Microbiol.">
        <title>Male-killing mechanisms vary between Spiroplasma species.</title>
        <authorList>
            <person name="Arai H."/>
            <person name="Inoue M."/>
            <person name="Kageyama D."/>
        </authorList>
    </citation>
    <scope>NUCLEOTIDE SEQUENCE [LARGE SCALE GENOMIC DNA]</scope>
    <source>
        <strain evidence="3">sHm</strain>
    </source>
</reference>
<dbReference type="EMBL" id="AP026933">
    <property type="protein sequence ID" value="BDT04432.1"/>
    <property type="molecule type" value="Genomic_DNA"/>
</dbReference>
<dbReference type="SUPFAM" id="SSF46579">
    <property type="entry name" value="Prefoldin"/>
    <property type="match status" value="1"/>
</dbReference>
<sequence>MNKEKLLEYYNNEIKTYKEQIEELEKKLSVLVEVISNSQSMIERINKGEFDE</sequence>
<protein>
    <submittedName>
        <fullName evidence="2">Uncharacterized protein</fullName>
    </submittedName>
</protein>
<evidence type="ECO:0000313" key="3">
    <source>
        <dbReference type="Proteomes" id="UP001163387"/>
    </source>
</evidence>